<feature type="transmembrane region" description="Helical" evidence="9">
    <location>
        <begin position="138"/>
        <end position="159"/>
    </location>
</feature>
<dbReference type="Proteomes" id="UP001178508">
    <property type="component" value="Chromosome 11"/>
</dbReference>
<keyword evidence="6 9" id="KW-1133">Transmembrane helix</keyword>
<keyword evidence="4 9" id="KW-0812">Transmembrane</keyword>
<gene>
    <name evidence="10" type="ORF">XNOV1_A003130</name>
</gene>
<keyword evidence="7" id="KW-0496">Mitochondrion</keyword>
<evidence type="ECO:0000256" key="5">
    <source>
        <dbReference type="ARBA" id="ARBA00022970"/>
    </source>
</evidence>
<feature type="transmembrane region" description="Helical" evidence="9">
    <location>
        <begin position="231"/>
        <end position="251"/>
    </location>
</feature>
<sequence>MDPNLLYWKDHGQSVFSRLRIWVNLLDPVFLRASDEEIQKAHDLLKDGTSLKDADENALNLSLSSVHADSGKPLPLLFRPPAFMPLSLPLVAGSVLPIPRVSIALSWQFLLQSYSVGFNHANRNLSSEQCRKVSLKQLLILTGTVSYATWAGALPQIFINRLGVGSASALIFFRSIFPVPLSAALAVFSVYGVRGEEAETGIMVFDSSGSPVGLSKAAGQKAVKETALSRAALMGTATAVPNLLGLLLRRIKSFQRNPFKLVLLPYLSALLVMGLMIPTSFSLFPQLGTIRKEDVEEKLNAGVLDGLLYYHRGL</sequence>
<evidence type="ECO:0000256" key="6">
    <source>
        <dbReference type="ARBA" id="ARBA00022989"/>
    </source>
</evidence>
<accession>A0AAV1G1Z2</accession>
<dbReference type="PANTHER" id="PTHR11153">
    <property type="entry name" value="SIDEROFLEXIN"/>
    <property type="match status" value="1"/>
</dbReference>
<dbReference type="GO" id="GO:0006865">
    <property type="term" value="P:amino acid transport"/>
    <property type="evidence" value="ECO:0007669"/>
    <property type="project" value="UniProtKB-KW"/>
</dbReference>
<evidence type="ECO:0000256" key="1">
    <source>
        <dbReference type="ARBA" id="ARBA00004225"/>
    </source>
</evidence>
<proteinExistence type="inferred from homology"/>
<comment type="subcellular location">
    <subcellularLocation>
        <location evidence="1">Mitochondrion membrane</location>
        <topology evidence="1">Multi-pass membrane protein</topology>
    </subcellularLocation>
</comment>
<reference evidence="10" key="1">
    <citation type="submission" date="2023-08" db="EMBL/GenBank/DDBJ databases">
        <authorList>
            <person name="Alioto T."/>
            <person name="Alioto T."/>
            <person name="Gomez Garrido J."/>
        </authorList>
    </citation>
    <scope>NUCLEOTIDE SEQUENCE</scope>
</reference>
<dbReference type="Pfam" id="PF03820">
    <property type="entry name" value="SFXNs"/>
    <property type="match status" value="1"/>
</dbReference>
<dbReference type="GO" id="GO:1990542">
    <property type="term" value="P:mitochondrial transmembrane transport"/>
    <property type="evidence" value="ECO:0007669"/>
    <property type="project" value="TreeGrafter"/>
</dbReference>
<evidence type="ECO:0000256" key="7">
    <source>
        <dbReference type="ARBA" id="ARBA00023128"/>
    </source>
</evidence>
<protein>
    <submittedName>
        <fullName evidence="10">Sideroflexin-4</fullName>
    </submittedName>
</protein>
<dbReference type="GO" id="GO:0015075">
    <property type="term" value="F:monoatomic ion transmembrane transporter activity"/>
    <property type="evidence" value="ECO:0007669"/>
    <property type="project" value="InterPro"/>
</dbReference>
<evidence type="ECO:0000256" key="4">
    <source>
        <dbReference type="ARBA" id="ARBA00022692"/>
    </source>
</evidence>
<feature type="transmembrane region" description="Helical" evidence="9">
    <location>
        <begin position="171"/>
        <end position="193"/>
    </location>
</feature>
<name>A0AAV1G1Z2_XYRNO</name>
<dbReference type="AlphaFoldDB" id="A0AAV1G1Z2"/>
<evidence type="ECO:0000256" key="2">
    <source>
        <dbReference type="ARBA" id="ARBA00005974"/>
    </source>
</evidence>
<dbReference type="EMBL" id="OY660874">
    <property type="protein sequence ID" value="CAJ1066608.1"/>
    <property type="molecule type" value="Genomic_DNA"/>
</dbReference>
<dbReference type="PANTHER" id="PTHR11153:SF3">
    <property type="entry name" value="SIDEROFLEXIN-4"/>
    <property type="match status" value="1"/>
</dbReference>
<dbReference type="InterPro" id="IPR004686">
    <property type="entry name" value="Mtc"/>
</dbReference>
<feature type="transmembrane region" description="Helical" evidence="9">
    <location>
        <begin position="263"/>
        <end position="284"/>
    </location>
</feature>
<evidence type="ECO:0000256" key="3">
    <source>
        <dbReference type="ARBA" id="ARBA00022448"/>
    </source>
</evidence>
<evidence type="ECO:0000313" key="10">
    <source>
        <dbReference type="EMBL" id="CAJ1066608.1"/>
    </source>
</evidence>
<evidence type="ECO:0000313" key="11">
    <source>
        <dbReference type="Proteomes" id="UP001178508"/>
    </source>
</evidence>
<keyword evidence="3" id="KW-0813">Transport</keyword>
<keyword evidence="11" id="KW-1185">Reference proteome</keyword>
<comment type="similarity">
    <text evidence="2">Belongs to the sideroflexin family.</text>
</comment>
<dbReference type="GO" id="GO:0005743">
    <property type="term" value="C:mitochondrial inner membrane"/>
    <property type="evidence" value="ECO:0007669"/>
    <property type="project" value="TreeGrafter"/>
</dbReference>
<evidence type="ECO:0000256" key="9">
    <source>
        <dbReference type="SAM" id="Phobius"/>
    </source>
</evidence>
<organism evidence="10 11">
    <name type="scientific">Xyrichtys novacula</name>
    <name type="common">Pearly razorfish</name>
    <name type="synonym">Hemipteronotus novacula</name>
    <dbReference type="NCBI Taxonomy" id="13765"/>
    <lineage>
        <taxon>Eukaryota</taxon>
        <taxon>Metazoa</taxon>
        <taxon>Chordata</taxon>
        <taxon>Craniata</taxon>
        <taxon>Vertebrata</taxon>
        <taxon>Euteleostomi</taxon>
        <taxon>Actinopterygii</taxon>
        <taxon>Neopterygii</taxon>
        <taxon>Teleostei</taxon>
        <taxon>Neoteleostei</taxon>
        <taxon>Acanthomorphata</taxon>
        <taxon>Eupercaria</taxon>
        <taxon>Labriformes</taxon>
        <taxon>Labridae</taxon>
        <taxon>Xyrichtys</taxon>
    </lineage>
</organism>
<keyword evidence="5" id="KW-0029">Amino-acid transport</keyword>
<evidence type="ECO:0000256" key="8">
    <source>
        <dbReference type="ARBA" id="ARBA00023136"/>
    </source>
</evidence>
<keyword evidence="8 9" id="KW-0472">Membrane</keyword>